<keyword evidence="6" id="KW-0346">Stress response</keyword>
<dbReference type="InterPro" id="IPR030192">
    <property type="entry name" value="YbdG"/>
</dbReference>
<dbReference type="Proteomes" id="UP000537141">
    <property type="component" value="Unassembled WGS sequence"/>
</dbReference>
<evidence type="ECO:0000256" key="10">
    <source>
        <dbReference type="SAM" id="Phobius"/>
    </source>
</evidence>
<feature type="transmembrane region" description="Helical" evidence="10">
    <location>
        <begin position="145"/>
        <end position="162"/>
    </location>
</feature>
<dbReference type="GO" id="GO:0005886">
    <property type="term" value="C:plasma membrane"/>
    <property type="evidence" value="ECO:0007669"/>
    <property type="project" value="UniProtKB-SubCell"/>
</dbReference>
<accession>A0A7X0NFK6</accession>
<evidence type="ECO:0000256" key="9">
    <source>
        <dbReference type="ARBA" id="ARBA00093659"/>
    </source>
</evidence>
<dbReference type="InterPro" id="IPR006685">
    <property type="entry name" value="MscS_channel_2nd"/>
</dbReference>
<dbReference type="GO" id="GO:0008381">
    <property type="term" value="F:mechanosensitive monoatomic ion channel activity"/>
    <property type="evidence" value="ECO:0007669"/>
    <property type="project" value="InterPro"/>
</dbReference>
<evidence type="ECO:0000256" key="4">
    <source>
        <dbReference type="ARBA" id="ARBA00022692"/>
    </source>
</evidence>
<dbReference type="FunFam" id="2.30.30.60:FF:000002">
    <property type="entry name" value="Mechanosensitive ion channel family protein"/>
    <property type="match status" value="1"/>
</dbReference>
<reference evidence="12 13" key="1">
    <citation type="submission" date="2020-08" db="EMBL/GenBank/DDBJ databases">
        <title>Genomic Encyclopedia of Type Strains, Phase IV (KMG-IV): sequencing the most valuable type-strain genomes for metagenomic binning, comparative biology and taxonomic classification.</title>
        <authorList>
            <person name="Goeker M."/>
        </authorList>
    </citation>
    <scope>NUCLEOTIDE SEQUENCE [LARGE SCALE GENOMIC DNA]</scope>
    <source>
        <strain evidence="12 13">DSM 26287</strain>
    </source>
</reference>
<dbReference type="InterPro" id="IPR010920">
    <property type="entry name" value="LSM_dom_sf"/>
</dbReference>
<keyword evidence="2" id="KW-1003">Cell membrane</keyword>
<evidence type="ECO:0000256" key="7">
    <source>
        <dbReference type="ARBA" id="ARBA00023136"/>
    </source>
</evidence>
<evidence type="ECO:0000256" key="5">
    <source>
        <dbReference type="ARBA" id="ARBA00022989"/>
    </source>
</evidence>
<feature type="transmembrane region" description="Helical" evidence="10">
    <location>
        <begin position="74"/>
        <end position="92"/>
    </location>
</feature>
<keyword evidence="13" id="KW-1185">Reference proteome</keyword>
<name>A0A7X0NFK6_9GAMM</name>
<feature type="transmembrane region" description="Helical" evidence="10">
    <location>
        <begin position="168"/>
        <end position="185"/>
    </location>
</feature>
<evidence type="ECO:0000256" key="2">
    <source>
        <dbReference type="ARBA" id="ARBA00022475"/>
    </source>
</evidence>
<evidence type="ECO:0000256" key="6">
    <source>
        <dbReference type="ARBA" id="ARBA00023016"/>
    </source>
</evidence>
<comment type="caution">
    <text evidence="12">The sequence shown here is derived from an EMBL/GenBank/DDBJ whole genome shotgun (WGS) entry which is preliminary data.</text>
</comment>
<organism evidence="12 13">
    <name type="scientific">Thalassotalea piscium</name>
    <dbReference type="NCBI Taxonomy" id="1230533"/>
    <lineage>
        <taxon>Bacteria</taxon>
        <taxon>Pseudomonadati</taxon>
        <taxon>Pseudomonadota</taxon>
        <taxon>Gammaproteobacteria</taxon>
        <taxon>Alteromonadales</taxon>
        <taxon>Colwelliaceae</taxon>
        <taxon>Thalassotalea</taxon>
    </lineage>
</organism>
<dbReference type="PANTHER" id="PTHR30414">
    <property type="entry name" value="MINICONDUCTANCE MECHANOSENSITIVE CHANNEL YBDG"/>
    <property type="match status" value="1"/>
</dbReference>
<protein>
    <recommendedName>
        <fullName evidence="8">Mechanosensing system component YbdG</fullName>
    </recommendedName>
    <alternativeName>
        <fullName evidence="9">Mechanosensitive channel homolog YbdG</fullName>
    </alternativeName>
</protein>
<evidence type="ECO:0000313" key="12">
    <source>
        <dbReference type="EMBL" id="MBB6542557.1"/>
    </source>
</evidence>
<dbReference type="InterPro" id="IPR023408">
    <property type="entry name" value="MscS_beta-dom_sf"/>
</dbReference>
<feature type="domain" description="Mechanosensitive ion channel MscS" evidence="11">
    <location>
        <begin position="187"/>
        <end position="255"/>
    </location>
</feature>
<comment type="subcellular location">
    <subcellularLocation>
        <location evidence="1">Cell inner membrane</location>
        <topology evidence="1">Multi-pass membrane protein</topology>
    </subcellularLocation>
</comment>
<keyword evidence="3" id="KW-0997">Cell inner membrane</keyword>
<dbReference type="GO" id="GO:0071470">
    <property type="term" value="P:cellular response to osmotic stress"/>
    <property type="evidence" value="ECO:0007669"/>
    <property type="project" value="InterPro"/>
</dbReference>
<evidence type="ECO:0000256" key="8">
    <source>
        <dbReference type="ARBA" id="ARBA00093630"/>
    </source>
</evidence>
<dbReference type="Pfam" id="PF00924">
    <property type="entry name" value="MS_channel_2nd"/>
    <property type="match status" value="1"/>
</dbReference>
<dbReference type="Gene3D" id="2.30.30.60">
    <property type="match status" value="1"/>
</dbReference>
<keyword evidence="4 10" id="KW-0812">Transmembrane</keyword>
<gene>
    <name evidence="12" type="ORF">HNQ55_001056</name>
</gene>
<dbReference type="RefSeq" id="WP_184423351.1">
    <property type="nucleotide sequence ID" value="NZ_AP027362.1"/>
</dbReference>
<evidence type="ECO:0000259" key="11">
    <source>
        <dbReference type="Pfam" id="PF00924"/>
    </source>
</evidence>
<dbReference type="AlphaFoldDB" id="A0A7X0NFK6"/>
<proteinExistence type="predicted"/>
<dbReference type="PANTHER" id="PTHR30414:SF0">
    <property type="entry name" value="MINICONDUCTANCE MECHANOSENSITIVE CHANNEL YBDG"/>
    <property type="match status" value="1"/>
</dbReference>
<keyword evidence="7 10" id="KW-0472">Membrane</keyword>
<evidence type="ECO:0000313" key="13">
    <source>
        <dbReference type="Proteomes" id="UP000537141"/>
    </source>
</evidence>
<sequence>MIAVISQWLSDNGISQVNLELVTTLVGSLCIFVICAISYYLAKHQFLRLVQKVVIHSSNTWDDLFLEHDVFKRVALTSPYIVLLFLVPIFTLEDTLYRQFLLTLAKIAICFQVARSISSLLNVIKSIYERKASERYLPLNSTLQVIKLLVYLIATILSISYVLDRSPFYLLSGIGALTAVLLLVFQDTIKGLVASIQISANKMVAPGDWIEIPQYGADGDVLEIGLSTVKVQNFDRTVTTVPTYALISGSFKNWRDMLNSGGRRIKRALHIDISSIDFYNQEQIEELKKIRLLAPYLQVKAAELEAHAEQHNLTATDINSRQLTNIGTFRAYIEAYLKQHEKVHKNMTCMVRQLPATAAGLPLELYFFSNDQNWVNYEKIQADIFDHLFAMAKLFDIRLFQHPSGKDWQAFHQS</sequence>
<dbReference type="SUPFAM" id="SSF50182">
    <property type="entry name" value="Sm-like ribonucleoproteins"/>
    <property type="match status" value="1"/>
</dbReference>
<keyword evidence="5 10" id="KW-1133">Transmembrane helix</keyword>
<evidence type="ECO:0000256" key="1">
    <source>
        <dbReference type="ARBA" id="ARBA00004429"/>
    </source>
</evidence>
<evidence type="ECO:0000256" key="3">
    <source>
        <dbReference type="ARBA" id="ARBA00022519"/>
    </source>
</evidence>
<dbReference type="EMBL" id="JACHHU010000006">
    <property type="protein sequence ID" value="MBB6542557.1"/>
    <property type="molecule type" value="Genomic_DNA"/>
</dbReference>
<feature type="transmembrane region" description="Helical" evidence="10">
    <location>
        <begin position="21"/>
        <end position="42"/>
    </location>
</feature>